<feature type="transmembrane region" description="Helical" evidence="6">
    <location>
        <begin position="269"/>
        <end position="286"/>
    </location>
</feature>
<organism evidence="7 8">
    <name type="scientific">Candidatus Auribacter fodinae</name>
    <dbReference type="NCBI Taxonomy" id="2093366"/>
    <lineage>
        <taxon>Bacteria</taxon>
        <taxon>Pseudomonadati</taxon>
        <taxon>Candidatus Auribacterota</taxon>
        <taxon>Candidatus Auribacteria</taxon>
        <taxon>Candidatus Auribacterales</taxon>
        <taxon>Candidatus Auribacteraceae</taxon>
        <taxon>Candidatus Auribacter</taxon>
    </lineage>
</organism>
<keyword evidence="3 6" id="KW-0812">Transmembrane</keyword>
<comment type="subcellular location">
    <subcellularLocation>
        <location evidence="1">Cell membrane</location>
        <topology evidence="1">Multi-pass membrane protein</topology>
    </subcellularLocation>
</comment>
<dbReference type="AlphaFoldDB" id="A0A3A4R6U1"/>
<reference evidence="7 8" key="1">
    <citation type="journal article" date="2017" name="ISME J.">
        <title>Energy and carbon metabolisms in a deep terrestrial subsurface fluid microbial community.</title>
        <authorList>
            <person name="Momper L."/>
            <person name="Jungbluth S.P."/>
            <person name="Lee M.D."/>
            <person name="Amend J.P."/>
        </authorList>
    </citation>
    <scope>NUCLEOTIDE SEQUENCE [LARGE SCALE GENOMIC DNA]</scope>
    <source>
        <strain evidence="7">SURF_26</strain>
    </source>
</reference>
<accession>A0A3A4R6U1</accession>
<evidence type="ECO:0000256" key="3">
    <source>
        <dbReference type="ARBA" id="ARBA00022692"/>
    </source>
</evidence>
<evidence type="ECO:0000256" key="5">
    <source>
        <dbReference type="ARBA" id="ARBA00023136"/>
    </source>
</evidence>
<evidence type="ECO:0000313" key="8">
    <source>
        <dbReference type="Proteomes" id="UP000266426"/>
    </source>
</evidence>
<dbReference type="PANTHER" id="PTHR40277">
    <property type="entry name" value="BLL5419 PROTEIN"/>
    <property type="match status" value="1"/>
</dbReference>
<dbReference type="Proteomes" id="UP000266426">
    <property type="component" value="Unassembled WGS sequence"/>
</dbReference>
<evidence type="ECO:0000313" key="7">
    <source>
        <dbReference type="EMBL" id="RJP62163.1"/>
    </source>
</evidence>
<evidence type="ECO:0000256" key="6">
    <source>
        <dbReference type="SAM" id="Phobius"/>
    </source>
</evidence>
<feature type="transmembrane region" description="Helical" evidence="6">
    <location>
        <begin position="210"/>
        <end position="231"/>
    </location>
</feature>
<keyword evidence="2" id="KW-1003">Cell membrane</keyword>
<feature type="transmembrane region" description="Helical" evidence="6">
    <location>
        <begin position="153"/>
        <end position="172"/>
    </location>
</feature>
<proteinExistence type="predicted"/>
<evidence type="ECO:0000256" key="4">
    <source>
        <dbReference type="ARBA" id="ARBA00022989"/>
    </source>
</evidence>
<feature type="transmembrane region" description="Helical" evidence="6">
    <location>
        <begin position="237"/>
        <end position="257"/>
    </location>
</feature>
<dbReference type="Pfam" id="PF03706">
    <property type="entry name" value="LPG_synthase_TM"/>
    <property type="match status" value="1"/>
</dbReference>
<feature type="transmembrane region" description="Helical" evidence="6">
    <location>
        <begin position="127"/>
        <end position="146"/>
    </location>
</feature>
<sequence>MLHPAKKYVLFLMRTAISAAIIVFLGYKIDVSHVFEKIIESKFEFFIILGAIDLAAYFLRALRWQIVLRIWDIHVSTALLFIYLQGGRIFDYLLPSSIGGDVYRVYLSAKKSNSTSKAVLGIVLDRLTGMSAGFILAGIGVAILYLKKISVPHMIVVLVFIAVWFILMGILFSPKLELMVEAASTRSAFWAKLNTFFSSMVIARSNPRQVIYALLISFFIKSQEIFVAYFVSHALGLSVPFLYCMAFVPVIGFIIVAPVSISGIGVRESLYIFFFTAIGLTMTQAFSLSITVFAWMACMGAAGGSLYLLWWTFSSHKKSQ</sequence>
<gene>
    <name evidence="7" type="ORF">C4541_00285</name>
</gene>
<name>A0A3A4R6U1_9BACT</name>
<protein>
    <submittedName>
        <fullName evidence="7">UPF0104 family protein</fullName>
    </submittedName>
</protein>
<comment type="caution">
    <text evidence="7">The sequence shown here is derived from an EMBL/GenBank/DDBJ whole genome shotgun (WGS) entry which is preliminary data.</text>
</comment>
<evidence type="ECO:0000256" key="1">
    <source>
        <dbReference type="ARBA" id="ARBA00004651"/>
    </source>
</evidence>
<dbReference type="InterPro" id="IPR022791">
    <property type="entry name" value="L-PG_synthase/AglD"/>
</dbReference>
<evidence type="ECO:0000256" key="2">
    <source>
        <dbReference type="ARBA" id="ARBA00022475"/>
    </source>
</evidence>
<dbReference type="PANTHER" id="PTHR40277:SF1">
    <property type="entry name" value="BLL5419 PROTEIN"/>
    <property type="match status" value="1"/>
</dbReference>
<dbReference type="GO" id="GO:0005886">
    <property type="term" value="C:plasma membrane"/>
    <property type="evidence" value="ECO:0007669"/>
    <property type="project" value="UniProtKB-SubCell"/>
</dbReference>
<keyword evidence="5 6" id="KW-0472">Membrane</keyword>
<dbReference type="EMBL" id="QZJZ01000004">
    <property type="protein sequence ID" value="RJP62163.1"/>
    <property type="molecule type" value="Genomic_DNA"/>
</dbReference>
<feature type="transmembrane region" description="Helical" evidence="6">
    <location>
        <begin position="292"/>
        <end position="313"/>
    </location>
</feature>
<keyword evidence="4 6" id="KW-1133">Transmembrane helix</keyword>
<dbReference type="NCBIfam" id="TIGR00374">
    <property type="entry name" value="flippase-like domain"/>
    <property type="match status" value="1"/>
</dbReference>
<feature type="transmembrane region" description="Helical" evidence="6">
    <location>
        <begin position="9"/>
        <end position="29"/>
    </location>
</feature>